<dbReference type="GO" id="GO:0009100">
    <property type="term" value="P:glycoprotein metabolic process"/>
    <property type="evidence" value="ECO:0007669"/>
    <property type="project" value="UniProtKB-ARBA"/>
</dbReference>
<organism evidence="2 3">
    <name type="scientific">Polarella glacialis</name>
    <name type="common">Dinoflagellate</name>
    <dbReference type="NCBI Taxonomy" id="89957"/>
    <lineage>
        <taxon>Eukaryota</taxon>
        <taxon>Sar</taxon>
        <taxon>Alveolata</taxon>
        <taxon>Dinophyceae</taxon>
        <taxon>Suessiales</taxon>
        <taxon>Suessiaceae</taxon>
        <taxon>Polarella</taxon>
    </lineage>
</organism>
<proteinExistence type="predicted"/>
<evidence type="ECO:0000313" key="2">
    <source>
        <dbReference type="EMBL" id="CAE8720000.1"/>
    </source>
</evidence>
<dbReference type="InterPro" id="IPR052613">
    <property type="entry name" value="LicD_transferase"/>
</dbReference>
<sequence>MGGSVGLAIPTVSLRPSRLWSWMRPGSYSRHCGSHTNFWLLKGAAYILIAGSLLGAVRHMDRIPWDDDVDLCVDSIHEPKLAGLIVALEAERFNVPEPKGLSHRSRRALRLLSSENHLLQIVASRSLVFRVARKSGQIDDPAVDIWFCNGLSDTSTPELSLMSANYGPKIPRSLLMPRQKLPFGSLALWGPSNPIEVTRRYLEHARAVG</sequence>
<accession>A0A813L602</accession>
<reference evidence="2" key="1">
    <citation type="submission" date="2021-02" db="EMBL/GenBank/DDBJ databases">
        <authorList>
            <person name="Dougan E. K."/>
            <person name="Rhodes N."/>
            <person name="Thang M."/>
            <person name="Chan C."/>
        </authorList>
    </citation>
    <scope>NUCLEOTIDE SEQUENCE</scope>
</reference>
<dbReference type="Proteomes" id="UP000626109">
    <property type="component" value="Unassembled WGS sequence"/>
</dbReference>
<dbReference type="EMBL" id="CAJNNW010033707">
    <property type="protein sequence ID" value="CAE8720000.1"/>
    <property type="molecule type" value="Genomic_DNA"/>
</dbReference>
<comment type="caution">
    <text evidence="2">The sequence shown here is derived from an EMBL/GenBank/DDBJ whole genome shotgun (WGS) entry which is preliminary data.</text>
</comment>
<dbReference type="AlphaFoldDB" id="A0A813L602"/>
<gene>
    <name evidence="2" type="ORF">PGLA2088_LOCUS41034</name>
</gene>
<name>A0A813L602_POLGL</name>
<feature type="domain" description="LicD/FKTN/FKRP nucleotidyltransferase" evidence="1">
    <location>
        <begin position="45"/>
        <end position="81"/>
    </location>
</feature>
<dbReference type="PANTHER" id="PTHR13627:SF31">
    <property type="entry name" value="RIBITOL 5-PHOSPHATE TRANSFERASE FKRP"/>
    <property type="match status" value="1"/>
</dbReference>
<evidence type="ECO:0000313" key="3">
    <source>
        <dbReference type="Proteomes" id="UP000626109"/>
    </source>
</evidence>
<dbReference type="PANTHER" id="PTHR13627">
    <property type="entry name" value="FUKUTIN RELATED PROTEIN"/>
    <property type="match status" value="1"/>
</dbReference>
<dbReference type="Pfam" id="PF04991">
    <property type="entry name" value="LicD"/>
    <property type="match status" value="1"/>
</dbReference>
<dbReference type="InterPro" id="IPR007074">
    <property type="entry name" value="LicD/FKTN/FKRP_NTP_transf"/>
</dbReference>
<protein>
    <recommendedName>
        <fullName evidence="1">LicD/FKTN/FKRP nucleotidyltransferase domain-containing protein</fullName>
    </recommendedName>
</protein>
<evidence type="ECO:0000259" key="1">
    <source>
        <dbReference type="Pfam" id="PF04991"/>
    </source>
</evidence>